<evidence type="ECO:0000256" key="1">
    <source>
        <dbReference type="SAM" id="Phobius"/>
    </source>
</evidence>
<dbReference type="AlphaFoldDB" id="A0A7X2MXI9"/>
<gene>
    <name evidence="2" type="ORF">FYJ33_05765</name>
</gene>
<keyword evidence="3" id="KW-1185">Reference proteome</keyword>
<evidence type="ECO:0000313" key="2">
    <source>
        <dbReference type="EMBL" id="MSR90926.1"/>
    </source>
</evidence>
<sequence length="200" mass="23467">MRRMSIEKAIKKQKNRNRNIIAILMLLFLILPAAVLITGQTKFQFVIVLIVMEMLILLAVFAEINIHTLKFTCHNNRLRIQQGIINDQNLILCDAVKIVHAVERQGEIDIIIITNKKVRNKYMKSVNSKFFDRYSEVYDEYKKLKRLMPDENFYRTIIRAGGMKKYILLKEIYSACVKAVYTESAIESIKIARAYKEIEY</sequence>
<keyword evidence="1" id="KW-1133">Transmembrane helix</keyword>
<keyword evidence="1" id="KW-0812">Transmembrane</keyword>
<name>A0A7X2MXI9_9CLOT</name>
<organism evidence="2 3">
    <name type="scientific">Inconstantimicrobium porci</name>
    <dbReference type="NCBI Taxonomy" id="2652291"/>
    <lineage>
        <taxon>Bacteria</taxon>
        <taxon>Bacillati</taxon>
        <taxon>Bacillota</taxon>
        <taxon>Clostridia</taxon>
        <taxon>Eubacteriales</taxon>
        <taxon>Clostridiaceae</taxon>
        <taxon>Inconstantimicrobium</taxon>
    </lineage>
</organism>
<feature type="transmembrane region" description="Helical" evidence="1">
    <location>
        <begin position="43"/>
        <end position="62"/>
    </location>
</feature>
<keyword evidence="1" id="KW-0472">Membrane</keyword>
<reference evidence="2 3" key="1">
    <citation type="submission" date="2019-08" db="EMBL/GenBank/DDBJ databases">
        <title>In-depth cultivation of the pig gut microbiome towards novel bacterial diversity and tailored functional studies.</title>
        <authorList>
            <person name="Wylensek D."/>
            <person name="Hitch T.C.A."/>
            <person name="Clavel T."/>
        </authorList>
    </citation>
    <scope>NUCLEOTIDE SEQUENCE [LARGE SCALE GENOMIC DNA]</scope>
    <source>
        <strain evidence="2 3">WCA-383-APC-5B</strain>
    </source>
</reference>
<comment type="caution">
    <text evidence="2">The sequence shown here is derived from an EMBL/GenBank/DDBJ whole genome shotgun (WGS) entry which is preliminary data.</text>
</comment>
<dbReference type="RefSeq" id="WP_154530804.1">
    <property type="nucleotide sequence ID" value="NZ_JAQXTV010000120.1"/>
</dbReference>
<dbReference type="Proteomes" id="UP000460287">
    <property type="component" value="Unassembled WGS sequence"/>
</dbReference>
<proteinExistence type="predicted"/>
<protein>
    <submittedName>
        <fullName evidence="2">Uncharacterized protein</fullName>
    </submittedName>
</protein>
<dbReference type="EMBL" id="VULX01000005">
    <property type="protein sequence ID" value="MSR90926.1"/>
    <property type="molecule type" value="Genomic_DNA"/>
</dbReference>
<accession>A0A7X2MXI9</accession>
<evidence type="ECO:0000313" key="3">
    <source>
        <dbReference type="Proteomes" id="UP000460287"/>
    </source>
</evidence>
<feature type="transmembrane region" description="Helical" evidence="1">
    <location>
        <begin position="20"/>
        <end position="37"/>
    </location>
</feature>